<dbReference type="GO" id="GO:0043813">
    <property type="term" value="F:phosphatidylinositol-3,5-bisphosphate 5-phosphatase activity"/>
    <property type="evidence" value="ECO:0007669"/>
    <property type="project" value="InterPro"/>
</dbReference>
<evidence type="ECO:0000259" key="5">
    <source>
        <dbReference type="PROSITE" id="PS50275"/>
    </source>
</evidence>
<evidence type="ECO:0000256" key="4">
    <source>
        <dbReference type="SAM" id="MobiDB-lite"/>
    </source>
</evidence>
<evidence type="ECO:0000313" key="6">
    <source>
        <dbReference type="EMBL" id="KLO11099.1"/>
    </source>
</evidence>
<dbReference type="InterPro" id="IPR043573">
    <property type="entry name" value="Fig4-like"/>
</dbReference>
<dbReference type="EMBL" id="KQ086009">
    <property type="protein sequence ID" value="KLO11099.1"/>
    <property type="molecule type" value="Genomic_DNA"/>
</dbReference>
<dbReference type="Pfam" id="PF02383">
    <property type="entry name" value="Syja_N"/>
    <property type="match status" value="1"/>
</dbReference>
<feature type="compositionally biased region" description="Polar residues" evidence="4">
    <location>
        <begin position="59"/>
        <end position="72"/>
    </location>
</feature>
<organism evidence="6 7">
    <name type="scientific">Schizopora paradoxa</name>
    <dbReference type="NCBI Taxonomy" id="27342"/>
    <lineage>
        <taxon>Eukaryota</taxon>
        <taxon>Fungi</taxon>
        <taxon>Dikarya</taxon>
        <taxon>Basidiomycota</taxon>
        <taxon>Agaricomycotina</taxon>
        <taxon>Agaricomycetes</taxon>
        <taxon>Hymenochaetales</taxon>
        <taxon>Schizoporaceae</taxon>
        <taxon>Schizopora</taxon>
    </lineage>
</organism>
<keyword evidence="7" id="KW-1185">Reference proteome</keyword>
<keyword evidence="2" id="KW-0378">Hydrolase</keyword>
<evidence type="ECO:0000313" key="7">
    <source>
        <dbReference type="Proteomes" id="UP000053477"/>
    </source>
</evidence>
<accession>A0A0H2RGY1</accession>
<evidence type="ECO:0000256" key="2">
    <source>
        <dbReference type="ARBA" id="ARBA00022801"/>
    </source>
</evidence>
<sequence>MDSEELLASSERSPLTNDHDSNVQPTRTPSGSSNESVPSTITPNDEDPPPAPNDSAPSIHSTVSNQNTNNGTPYHAPRLSLSVPTIVPQSQKPPLPLNKFILYENRTRFFIIGSNTSDSRHRIMKIDRTSTDDLVIQEDDIMYSGKQMKGMLETLEDGNKGNGGLGKARVIFGIAGFIKFTAGWYMVVISKRSVVALLGGHYLYHCEGTEMLPVTFNQKVDKPAEEQRLMNIFKQVDMSKNFYFSYTYDLTSTLQNNLTSPPPPDTSDGWNFNDRFAWNYHMLMAPFIGREEGRIKSHWILPLVHGHVDQAKLTVLSRVVFITLIARRSRHFAGARYLKRGVNDQGNVANEVETEQIVSEALTTPFYFPSSRSKDDCANTPEYSHRRAPSPNYTSYVHYRGSIPIYWTQEQNAMTPRPPLDISVVDPFFTPASRHFDDLFKRYGTPVIVLNLIKAREPVPRESKLLEEYTQCIEYLNQYLPEGKKMIYRAWDMSRAYKEKTQDVISILEDMAEEDIHTTGYFHSGPEPTFHLRRHDSDPPYRSTISLQNGICRTNCVDCLDRTNAAQFVYGKRVLGHQLYALGVVDNPDLSFDSDVVNMLTEMYHDHGDTIALQYTGSALVNRVETYRRMPHWNSHSRDIIENIRRFYTNAVLGEVLLHFSYADKQAAINLFLGVQSERTITEPPRRGGYRDWYNKEHLKTAYVLEDCETRLKEFAEHRSDFWVEYYRPLLFTSLGKHFAYSMNSTLKLPG</sequence>
<dbReference type="OrthoDB" id="405996at2759"/>
<dbReference type="Proteomes" id="UP000053477">
    <property type="component" value="Unassembled WGS sequence"/>
</dbReference>
<feature type="domain" description="SAC" evidence="5">
    <location>
        <begin position="233"/>
        <end position="617"/>
    </location>
</feature>
<dbReference type="PANTHER" id="PTHR45738">
    <property type="entry name" value="POLYPHOSPHOINOSITIDE PHOSPHATASE"/>
    <property type="match status" value="1"/>
</dbReference>
<dbReference type="PROSITE" id="PS50275">
    <property type="entry name" value="SAC"/>
    <property type="match status" value="1"/>
</dbReference>
<dbReference type="InterPro" id="IPR002013">
    <property type="entry name" value="SAC_dom"/>
</dbReference>
<dbReference type="GO" id="GO:0012505">
    <property type="term" value="C:endomembrane system"/>
    <property type="evidence" value="ECO:0007669"/>
    <property type="project" value="UniProtKB-SubCell"/>
</dbReference>
<dbReference type="STRING" id="27342.A0A0H2RGY1"/>
<dbReference type="InParanoid" id="A0A0H2RGY1"/>
<evidence type="ECO:0000256" key="1">
    <source>
        <dbReference type="ARBA" id="ARBA00004308"/>
    </source>
</evidence>
<proteinExistence type="predicted"/>
<reference evidence="6 7" key="1">
    <citation type="submission" date="2015-04" db="EMBL/GenBank/DDBJ databases">
        <title>Complete genome sequence of Schizopora paradoxa KUC8140, a cosmopolitan wood degrader in East Asia.</title>
        <authorList>
            <consortium name="DOE Joint Genome Institute"/>
            <person name="Min B."/>
            <person name="Park H."/>
            <person name="Jang Y."/>
            <person name="Kim J.-J."/>
            <person name="Kim K.H."/>
            <person name="Pangilinan J."/>
            <person name="Lipzen A."/>
            <person name="Riley R."/>
            <person name="Grigoriev I.V."/>
            <person name="Spatafora J.W."/>
            <person name="Choi I.-G."/>
        </authorList>
    </citation>
    <scope>NUCLEOTIDE SEQUENCE [LARGE SCALE GENOMIC DNA]</scope>
    <source>
        <strain evidence="6 7">KUC8140</strain>
    </source>
</reference>
<feature type="compositionally biased region" description="Polar residues" evidence="4">
    <location>
        <begin position="10"/>
        <end position="42"/>
    </location>
</feature>
<comment type="subcellular location">
    <subcellularLocation>
        <location evidence="1">Endomembrane system</location>
    </subcellularLocation>
</comment>
<keyword evidence="3" id="KW-0472">Membrane</keyword>
<dbReference type="AlphaFoldDB" id="A0A0H2RGY1"/>
<protein>
    <recommendedName>
        <fullName evidence="5">SAC domain-containing protein</fullName>
    </recommendedName>
</protein>
<feature type="region of interest" description="Disordered" evidence="4">
    <location>
        <begin position="1"/>
        <end position="77"/>
    </location>
</feature>
<dbReference type="FunCoup" id="A0A0H2RGY1">
    <property type="interactions" value="706"/>
</dbReference>
<evidence type="ECO:0000256" key="3">
    <source>
        <dbReference type="ARBA" id="ARBA00023136"/>
    </source>
</evidence>
<name>A0A0H2RGY1_9AGAM</name>
<dbReference type="PANTHER" id="PTHR45738:SF5">
    <property type="entry name" value="POLYPHOSPHOINOSITIDE PHOSPHATASE"/>
    <property type="match status" value="1"/>
</dbReference>
<dbReference type="GO" id="GO:0046856">
    <property type="term" value="P:phosphatidylinositol dephosphorylation"/>
    <property type="evidence" value="ECO:0007669"/>
    <property type="project" value="InterPro"/>
</dbReference>
<gene>
    <name evidence="6" type="ORF">SCHPADRAFT_831611</name>
</gene>